<dbReference type="STRING" id="1125876.SAMN05443292_2737"/>
<gene>
    <name evidence="2" type="ORF">SAMN05443292_2737</name>
</gene>
<evidence type="ECO:0000256" key="1">
    <source>
        <dbReference type="SAM" id="MobiDB-lite"/>
    </source>
</evidence>
<dbReference type="RefSeq" id="WP_090082028.1">
    <property type="nucleotide sequence ID" value="NZ_FOQT01000005.1"/>
</dbReference>
<sequence length="888" mass="99851">MSKGGVYRIKGDKNPKVGVKTYYNVVDWYPETPHNERNQSLVTWELYVKSDNGFISTGIKKKGVNYFTFGPDAHKFSYKIEGYLHEAEGKEPMAIFVEPQKNENPQQAEKEILGINLTYQDGSKITKTLSYMDRLRATAKCQNLALHSIVFKLWEDDEAESGHNSKNQFIAKSPPRLVDSKGNARWDFTLFNTYITLANKREGEKKKHEYYVTAEYNAKIEASENVNINNPVNKISAVGEIKSLSIPSKKPKPKPKANTAKFPTSVNSTKRQNDLEGKVLKAEFVDSKGNKITSAKIGTSTIIKITSQNLTKKIVKIRIWEDDTIKDDLLFEKKLIIAGDVSFYTVPLTKAMYEKGESYEVEGNSEEFYIEIEHLSISTESSRINVGLNEVPKKQDNKTSPAIVAKKPKEKFDKVVGNGKEAVLYITSEIGTEIKIDKNDKITSYPDYGGYNGMLEYKEGGKLYCKKLPNGKSAFPLYNMYIYRGTKVGEAIKKLKQDIEYNTHENAESTILTVARHAQTNNKNYGQSGPLPPNTITTLYRIRYMQAWNHSKKESFRYRIVSNNLSNMKPVEKISSEVSNGAMSLGSRSSISLDPWKSKDLIGCVGIRKADGTNHPSCASEMSDLSASNYKFVYHSLNNYLESVIPELKGVYGRRGYSSNGKIAVATSDYKEEIKVFVLTDPLPEINGCDCNLEERRKKYYGSFGEKTVKYISEHTAANKFKGLYMVAQRRQENGFSLKTPLNNPMNIKGIGDDGKKSLGTHETIDGIYQSDVGSFAKFTSDDAGFEGYLKLLEKRYAHAYLSLTTNSMTIEDFVVGLEDEGTLGPYATGKAGDGISGTEQYKTAVKNNFKSVVKDYNKWLECKLCATKDAEEKKKIKEDIKLLSQLK</sequence>
<dbReference type="Proteomes" id="UP000198931">
    <property type="component" value="Unassembled WGS sequence"/>
</dbReference>
<organism evidence="2 3">
    <name type="scientific">Halpernia frigidisoli</name>
    <dbReference type="NCBI Taxonomy" id="1125876"/>
    <lineage>
        <taxon>Bacteria</taxon>
        <taxon>Pseudomonadati</taxon>
        <taxon>Bacteroidota</taxon>
        <taxon>Flavobacteriia</taxon>
        <taxon>Flavobacteriales</taxon>
        <taxon>Weeksellaceae</taxon>
        <taxon>Chryseobacterium group</taxon>
        <taxon>Halpernia</taxon>
    </lineage>
</organism>
<protein>
    <submittedName>
        <fullName evidence="2">Uncharacterized protein</fullName>
    </submittedName>
</protein>
<evidence type="ECO:0000313" key="3">
    <source>
        <dbReference type="Proteomes" id="UP000198931"/>
    </source>
</evidence>
<proteinExistence type="predicted"/>
<reference evidence="2 3" key="1">
    <citation type="submission" date="2016-10" db="EMBL/GenBank/DDBJ databases">
        <authorList>
            <person name="de Groot N.N."/>
        </authorList>
    </citation>
    <scope>NUCLEOTIDE SEQUENCE [LARGE SCALE GENOMIC DNA]</scope>
    <source>
        <strain evidence="2 3">DSM 26000</strain>
    </source>
</reference>
<dbReference type="AlphaFoldDB" id="A0A1I3IQR9"/>
<dbReference type="EMBL" id="FOQT01000005">
    <property type="protein sequence ID" value="SFI50197.1"/>
    <property type="molecule type" value="Genomic_DNA"/>
</dbReference>
<feature type="region of interest" description="Disordered" evidence="1">
    <location>
        <begin position="246"/>
        <end position="268"/>
    </location>
</feature>
<dbReference type="OrthoDB" id="961266at2"/>
<dbReference type="Gene3D" id="1.10.530.10">
    <property type="match status" value="1"/>
</dbReference>
<accession>A0A1I3IQR9</accession>
<evidence type="ECO:0000313" key="2">
    <source>
        <dbReference type="EMBL" id="SFI50197.1"/>
    </source>
</evidence>
<name>A0A1I3IQR9_9FLAO</name>
<keyword evidence="3" id="KW-1185">Reference proteome</keyword>